<comment type="caution">
    <text evidence="1">The sequence shown here is derived from an EMBL/GenBank/DDBJ whole genome shotgun (WGS) entry which is preliminary data.</text>
</comment>
<accession>A0A4Z0J7N1</accession>
<proteinExistence type="predicted"/>
<reference evidence="1 2" key="1">
    <citation type="submission" date="2018-10" db="EMBL/GenBank/DDBJ databases">
        <title>Lactobacillus sp. R7 and Lactobacillus sp. R19 isolated from fermented mustard green product of Taiwan.</title>
        <authorList>
            <person name="Lin S.-T."/>
        </authorList>
    </citation>
    <scope>NUCLEOTIDE SEQUENCE [LARGE SCALE GENOMIC DNA]</scope>
    <source>
        <strain evidence="1 2">BCRC 81129</strain>
    </source>
</reference>
<evidence type="ECO:0000313" key="1">
    <source>
        <dbReference type="EMBL" id="TGD18587.1"/>
    </source>
</evidence>
<evidence type="ECO:0000313" key="2">
    <source>
        <dbReference type="Proteomes" id="UP000297348"/>
    </source>
</evidence>
<dbReference type="AlphaFoldDB" id="A0A4Z0J7N1"/>
<dbReference type="OrthoDB" id="9805155at2"/>
<dbReference type="RefSeq" id="WP_135368176.1">
    <property type="nucleotide sequence ID" value="NZ_RKLX01000011.1"/>
</dbReference>
<protein>
    <submittedName>
        <fullName evidence="1">Uncharacterized protein</fullName>
    </submittedName>
</protein>
<gene>
    <name evidence="1" type="ORF">EGT51_08010</name>
</gene>
<keyword evidence="2" id="KW-1185">Reference proteome</keyword>
<sequence>MTRKIDHLEYDIDPKERDAILEFINEPGGDQELKRNLQRYSPDEVDAMNLERIRQQMIHTRVIFPHH</sequence>
<name>A0A4Z0J7N1_9LACO</name>
<organism evidence="1 2">
    <name type="scientific">Levilactobacillus suantsaiihabitans</name>
    <dbReference type="NCBI Taxonomy" id="2487722"/>
    <lineage>
        <taxon>Bacteria</taxon>
        <taxon>Bacillati</taxon>
        <taxon>Bacillota</taxon>
        <taxon>Bacilli</taxon>
        <taxon>Lactobacillales</taxon>
        <taxon>Lactobacillaceae</taxon>
        <taxon>Levilactobacillus</taxon>
    </lineage>
</organism>
<dbReference type="Proteomes" id="UP000297348">
    <property type="component" value="Unassembled WGS sequence"/>
</dbReference>
<dbReference type="EMBL" id="RKLX01000011">
    <property type="protein sequence ID" value="TGD18587.1"/>
    <property type="molecule type" value="Genomic_DNA"/>
</dbReference>